<evidence type="ECO:0000313" key="10">
    <source>
        <dbReference type="EMBL" id="ADN34822.1"/>
    </source>
</evidence>
<keyword evidence="2" id="KW-1003">Cell membrane</keyword>
<evidence type="ECO:0000256" key="4">
    <source>
        <dbReference type="ARBA" id="ARBA00022679"/>
    </source>
</evidence>
<feature type="transmembrane region" description="Helical" evidence="8">
    <location>
        <begin position="117"/>
        <end position="137"/>
    </location>
</feature>
<reference evidence="10 11" key="1">
    <citation type="journal article" date="2010" name="Stand. Genomic Sci.">
        <title>Complete genome sequence of Methanoplanus petrolearius type strain (SEBR 4847).</title>
        <authorList>
            <person name="Brambilla E."/>
            <person name="Djao O.D."/>
            <person name="Daligault H."/>
            <person name="Lapidus A."/>
            <person name="Lucas S."/>
            <person name="Hammon N."/>
            <person name="Nolan M."/>
            <person name="Tice H."/>
            <person name="Cheng J.F."/>
            <person name="Han C."/>
            <person name="Tapia R."/>
            <person name="Goodwin L."/>
            <person name="Pitluck S."/>
            <person name="Liolios K."/>
            <person name="Ivanova N."/>
            <person name="Mavromatis K."/>
            <person name="Mikhailova N."/>
            <person name="Pati A."/>
            <person name="Chen A."/>
            <person name="Palaniappan K."/>
            <person name="Land M."/>
            <person name="Hauser L."/>
            <person name="Chang Y.J."/>
            <person name="Jeffries C.D."/>
            <person name="Rohde M."/>
            <person name="Spring S."/>
            <person name="Sikorski J."/>
            <person name="Goker M."/>
            <person name="Woyke T."/>
            <person name="Bristow J."/>
            <person name="Eisen J.A."/>
            <person name="Markowitz V."/>
            <person name="Hugenholtz P."/>
            <person name="Kyrpides N.C."/>
            <person name="Klenk H.P."/>
        </authorList>
    </citation>
    <scope>NUCLEOTIDE SEQUENCE [LARGE SCALE GENOMIC DNA]</scope>
    <source>
        <strain evidence="11">DSM 11571 / OCM 486 / SEBR 4847</strain>
    </source>
</reference>
<gene>
    <name evidence="10" type="ordered locus">Mpet_0041</name>
</gene>
<dbReference type="STRING" id="679926.Mpet_0041"/>
<dbReference type="RefSeq" id="WP_013328001.1">
    <property type="nucleotide sequence ID" value="NC_014507.1"/>
</dbReference>
<dbReference type="GO" id="GO:0005886">
    <property type="term" value="C:plasma membrane"/>
    <property type="evidence" value="ECO:0007669"/>
    <property type="project" value="UniProtKB-SubCell"/>
</dbReference>
<accession>E1RDD8</accession>
<evidence type="ECO:0000256" key="5">
    <source>
        <dbReference type="ARBA" id="ARBA00022692"/>
    </source>
</evidence>
<evidence type="ECO:0000256" key="8">
    <source>
        <dbReference type="SAM" id="Phobius"/>
    </source>
</evidence>
<evidence type="ECO:0000256" key="7">
    <source>
        <dbReference type="ARBA" id="ARBA00023136"/>
    </source>
</evidence>
<feature type="transmembrane region" description="Helical" evidence="8">
    <location>
        <begin position="294"/>
        <end position="312"/>
    </location>
</feature>
<feature type="transmembrane region" description="Helical" evidence="8">
    <location>
        <begin position="146"/>
        <end position="163"/>
    </location>
</feature>
<dbReference type="eggNOG" id="arCOG00567">
    <property type="taxonomic scope" value="Archaea"/>
</dbReference>
<keyword evidence="4 10" id="KW-0808">Transferase</keyword>
<name>E1RDD8_METP4</name>
<evidence type="ECO:0000256" key="2">
    <source>
        <dbReference type="ARBA" id="ARBA00022475"/>
    </source>
</evidence>
<dbReference type="AlphaFoldDB" id="E1RDD8"/>
<dbReference type="InterPro" id="IPR038731">
    <property type="entry name" value="RgtA/B/C-like"/>
</dbReference>
<dbReference type="HOGENOM" id="CLU_530645_0_0_2"/>
<proteinExistence type="predicted"/>
<dbReference type="EMBL" id="CP002117">
    <property type="protein sequence ID" value="ADN34822.1"/>
    <property type="molecule type" value="Genomic_DNA"/>
</dbReference>
<keyword evidence="6 8" id="KW-1133">Transmembrane helix</keyword>
<comment type="subcellular location">
    <subcellularLocation>
        <location evidence="1">Cell membrane</location>
        <topology evidence="1">Multi-pass membrane protein</topology>
    </subcellularLocation>
</comment>
<keyword evidence="3" id="KW-0328">Glycosyltransferase</keyword>
<dbReference type="Proteomes" id="UP000006565">
    <property type="component" value="Chromosome"/>
</dbReference>
<keyword evidence="11" id="KW-1185">Reference proteome</keyword>
<dbReference type="GeneID" id="9742479"/>
<dbReference type="Pfam" id="PF13231">
    <property type="entry name" value="PMT_2"/>
    <property type="match status" value="1"/>
</dbReference>
<dbReference type="GO" id="GO:0016763">
    <property type="term" value="F:pentosyltransferase activity"/>
    <property type="evidence" value="ECO:0007669"/>
    <property type="project" value="TreeGrafter"/>
</dbReference>
<feature type="transmembrane region" description="Helical" evidence="8">
    <location>
        <begin position="374"/>
        <end position="394"/>
    </location>
</feature>
<organism evidence="10 11">
    <name type="scientific">Methanolacinia petrolearia (strain DSM 11571 / OCM 486 / SEBR 4847)</name>
    <name type="common">Methanoplanus petrolearius</name>
    <dbReference type="NCBI Taxonomy" id="679926"/>
    <lineage>
        <taxon>Archaea</taxon>
        <taxon>Methanobacteriati</taxon>
        <taxon>Methanobacteriota</taxon>
        <taxon>Stenosarchaea group</taxon>
        <taxon>Methanomicrobia</taxon>
        <taxon>Methanomicrobiales</taxon>
        <taxon>Methanomicrobiaceae</taxon>
        <taxon>Methanolacinia</taxon>
    </lineage>
</organism>
<sequence length="507" mass="57441">MGNKSKKSDPKKAEISTDTLGDDKYKVSSFKDLNSENLRLVILNNRYAQLLILLVAIGFALRFYNLGFNSIWLDEGTTFGYAKMGFVEIWNAVIAEFHPPLFYWLEHMMNVFGDSEFVLRFIPALFGVLAIPVFYLIGSEVVNRDVGIITALLVTFSPFQIYYSQDARAYTMILLFFSISLLAYIYALKTREMKWWIIFGIASAIAFWAHYYTIIGTGVIVLHAIVTNYRELLKNTPFRKGFLVSIILFVILSIPLLLLIYERYLELSASAPTYGVLGPQLITSSIISFSGFEWWSGVLFAVLFIIGVLYLYKKSVSYMALVVGLLLIPLIFSVILSAKITMNPRYLIFLLPVFYLGIASAYMPVKELIKNDKFIYAFMAVLVLVNIPFMATYYTSYTKNDWRGFSGQLGNVTEAGDVIVVLPGYMTQPLDYYYSNETDGTIELLASSGEELEAIYSEYPDRTLFFVVTGDINAKNPEGDAVEWLNDNTGYMGQNMGIYLFAIVPQE</sequence>
<evidence type="ECO:0000256" key="1">
    <source>
        <dbReference type="ARBA" id="ARBA00004651"/>
    </source>
</evidence>
<feature type="transmembrane region" description="Helical" evidence="8">
    <location>
        <begin position="47"/>
        <end position="64"/>
    </location>
</feature>
<keyword evidence="7 8" id="KW-0472">Membrane</keyword>
<evidence type="ECO:0000256" key="6">
    <source>
        <dbReference type="ARBA" id="ARBA00022989"/>
    </source>
</evidence>
<feature type="transmembrane region" description="Helical" evidence="8">
    <location>
        <begin position="345"/>
        <end position="362"/>
    </location>
</feature>
<dbReference type="KEGG" id="mpi:Mpet_0041"/>
<dbReference type="OrthoDB" id="114973at2157"/>
<feature type="transmembrane region" description="Helical" evidence="8">
    <location>
        <begin position="195"/>
        <end position="222"/>
    </location>
</feature>
<feature type="transmembrane region" description="Helical" evidence="8">
    <location>
        <begin position="169"/>
        <end position="188"/>
    </location>
</feature>
<feature type="transmembrane region" description="Helical" evidence="8">
    <location>
        <begin position="318"/>
        <end position="338"/>
    </location>
</feature>
<dbReference type="PANTHER" id="PTHR33908">
    <property type="entry name" value="MANNOSYLTRANSFERASE YKCB-RELATED"/>
    <property type="match status" value="1"/>
</dbReference>
<keyword evidence="5 8" id="KW-0812">Transmembrane</keyword>
<dbReference type="InterPro" id="IPR050297">
    <property type="entry name" value="LipidA_mod_glycosyltrf_83"/>
</dbReference>
<dbReference type="GO" id="GO:0008610">
    <property type="term" value="P:lipid biosynthetic process"/>
    <property type="evidence" value="ECO:0007669"/>
    <property type="project" value="UniProtKB-ARBA"/>
</dbReference>
<protein>
    <submittedName>
        <fullName evidence="10">Oligosaccharyl transferase STT3 subunit</fullName>
    </submittedName>
</protein>
<evidence type="ECO:0000313" key="11">
    <source>
        <dbReference type="Proteomes" id="UP000006565"/>
    </source>
</evidence>
<feature type="transmembrane region" description="Helical" evidence="8">
    <location>
        <begin position="242"/>
        <end position="261"/>
    </location>
</feature>
<evidence type="ECO:0000259" key="9">
    <source>
        <dbReference type="Pfam" id="PF13231"/>
    </source>
</evidence>
<evidence type="ECO:0000256" key="3">
    <source>
        <dbReference type="ARBA" id="ARBA00022676"/>
    </source>
</evidence>
<dbReference type="PANTHER" id="PTHR33908:SF11">
    <property type="entry name" value="MEMBRANE PROTEIN"/>
    <property type="match status" value="1"/>
</dbReference>
<feature type="domain" description="Glycosyltransferase RgtA/B/C/D-like" evidence="9">
    <location>
        <begin position="98"/>
        <end position="250"/>
    </location>
</feature>